<keyword evidence="5 6" id="KW-0408">Iron</keyword>
<feature type="transmembrane region" description="Helical" evidence="8">
    <location>
        <begin position="57"/>
        <end position="76"/>
    </location>
</feature>
<dbReference type="GO" id="GO:0046872">
    <property type="term" value="F:metal ion binding"/>
    <property type="evidence" value="ECO:0007669"/>
    <property type="project" value="UniProtKB-KW"/>
</dbReference>
<dbReference type="InterPro" id="IPR036909">
    <property type="entry name" value="Cyt_c-like_dom_sf"/>
</dbReference>
<keyword evidence="8" id="KW-0812">Transmembrane</keyword>
<gene>
    <name evidence="10" type="primary">cyc</name>
    <name evidence="10" type="ORF">RCFBP_mp20418</name>
</gene>
<keyword evidence="2 6" id="KW-0349">Heme</keyword>
<dbReference type="PROSITE" id="PS51007">
    <property type="entry name" value="CYTC"/>
    <property type="match status" value="2"/>
</dbReference>
<feature type="domain" description="Cytochrome c" evidence="9">
    <location>
        <begin position="167"/>
        <end position="253"/>
    </location>
</feature>
<feature type="domain" description="Cytochrome c" evidence="9">
    <location>
        <begin position="74"/>
        <end position="157"/>
    </location>
</feature>
<dbReference type="AlphaFoldDB" id="D8P4K8"/>
<accession>D8P4K8</accession>
<keyword evidence="8" id="KW-1133">Transmembrane helix</keyword>
<dbReference type="SUPFAM" id="SSF46626">
    <property type="entry name" value="Cytochrome c"/>
    <property type="match status" value="2"/>
</dbReference>
<evidence type="ECO:0000256" key="5">
    <source>
        <dbReference type="ARBA" id="ARBA00023004"/>
    </source>
</evidence>
<dbReference type="PATRIC" id="fig|859656.5.peg.4234"/>
<protein>
    <submittedName>
        <fullName evidence="10">Cytochrome c4</fullName>
    </submittedName>
</protein>
<keyword evidence="10" id="KW-0614">Plasmid</keyword>
<feature type="compositionally biased region" description="Basic residues" evidence="7">
    <location>
        <begin position="7"/>
        <end position="22"/>
    </location>
</feature>
<dbReference type="GO" id="GO:0009055">
    <property type="term" value="F:electron transfer activity"/>
    <property type="evidence" value="ECO:0007669"/>
    <property type="project" value="InterPro"/>
</dbReference>
<evidence type="ECO:0000256" key="3">
    <source>
        <dbReference type="ARBA" id="ARBA00022723"/>
    </source>
</evidence>
<keyword evidence="1" id="KW-0813">Transport</keyword>
<keyword evidence="4" id="KW-0249">Electron transport</keyword>
<evidence type="ECO:0000256" key="2">
    <source>
        <dbReference type="ARBA" id="ARBA00022617"/>
    </source>
</evidence>
<geneLocation type="plasmid" evidence="10">
    <name>RCFBPv3_mp</name>
</geneLocation>
<dbReference type="InterPro" id="IPR009056">
    <property type="entry name" value="Cyt_c-like_dom"/>
</dbReference>
<keyword evidence="8" id="KW-0472">Membrane</keyword>
<evidence type="ECO:0000259" key="9">
    <source>
        <dbReference type="PROSITE" id="PS51007"/>
    </source>
</evidence>
<dbReference type="PANTHER" id="PTHR33751">
    <property type="entry name" value="CBB3-TYPE CYTOCHROME C OXIDASE SUBUNIT FIXP"/>
    <property type="match status" value="1"/>
</dbReference>
<evidence type="ECO:0000256" key="7">
    <source>
        <dbReference type="SAM" id="MobiDB-lite"/>
    </source>
</evidence>
<organism evidence="10">
    <name type="scientific">Ralstonia solanacearum CFBP2957</name>
    <dbReference type="NCBI Taxonomy" id="859656"/>
    <lineage>
        <taxon>Bacteria</taxon>
        <taxon>Pseudomonadati</taxon>
        <taxon>Pseudomonadota</taxon>
        <taxon>Betaproteobacteria</taxon>
        <taxon>Burkholderiales</taxon>
        <taxon>Burkholderiaceae</taxon>
        <taxon>Ralstonia</taxon>
        <taxon>Ralstonia solanacearum species complex</taxon>
    </lineage>
</organism>
<keyword evidence="3 6" id="KW-0479">Metal-binding</keyword>
<evidence type="ECO:0000256" key="8">
    <source>
        <dbReference type="SAM" id="Phobius"/>
    </source>
</evidence>
<evidence type="ECO:0000256" key="1">
    <source>
        <dbReference type="ARBA" id="ARBA00022448"/>
    </source>
</evidence>
<dbReference type="InterPro" id="IPR050597">
    <property type="entry name" value="Cytochrome_c_Oxidase_Subunit"/>
</dbReference>
<sequence length="253" mass="27180">MVSQVQRRPRQLRRQWPQRHRQQHDLSAGLVHVLTAARARSCEGVNAMKRHHQPRRIWLAGLVVLAAVGASAPAAAQDGEKLAAQLCSSCHGAHGKSESPMFPRLDAQVPHYLEAQLKGFRDRGRGETDARAFMWGIASQLDDATIASLAEYYARQTAPAGPAGAPALMARGKEIFEHGLPAEGVPACASCHGAHAEGNDTFPRLAGQHEAYLLRQIGVFKNGTRANAPVMSAVAHTLTDEQAAAVAAFLQAQ</sequence>
<dbReference type="PANTHER" id="PTHR33751:SF9">
    <property type="entry name" value="CYTOCHROME C4"/>
    <property type="match status" value="1"/>
</dbReference>
<evidence type="ECO:0000313" key="10">
    <source>
        <dbReference type="EMBL" id="CBJ53844.1"/>
    </source>
</evidence>
<evidence type="ECO:0000256" key="4">
    <source>
        <dbReference type="ARBA" id="ARBA00022982"/>
    </source>
</evidence>
<reference evidence="10" key="1">
    <citation type="journal article" date="2010" name="BMC Genomics">
        <title>Genomes of three tomato pathogens within the Ralstonia solanacearum species complex reveal significant evolutionary divergence.</title>
        <authorList>
            <person name="Remenant B."/>
            <person name="Coupat-Goutaland B."/>
            <person name="Guidot A."/>
            <person name="Cellier G."/>
            <person name="Wicker E."/>
            <person name="Allen C."/>
            <person name="Fegan M."/>
            <person name="Pruvost O."/>
            <person name="Elbaz M."/>
            <person name="Calteau A."/>
            <person name="Salvignol G."/>
            <person name="Mornico D."/>
            <person name="Mangenot S."/>
            <person name="Barbe V."/>
            <person name="Medigue C."/>
            <person name="Prior P."/>
        </authorList>
    </citation>
    <scope>NUCLEOTIDE SEQUENCE [LARGE SCALE GENOMIC DNA]</scope>
    <source>
        <strain evidence="10">CFBP2957</strain>
        <plasmid evidence="10">RCFBPv3_mp</plasmid>
    </source>
</reference>
<name>D8P4K8_RALSL</name>
<proteinExistence type="predicted"/>
<feature type="region of interest" description="Disordered" evidence="7">
    <location>
        <begin position="1"/>
        <end position="24"/>
    </location>
</feature>
<evidence type="ECO:0000256" key="6">
    <source>
        <dbReference type="PROSITE-ProRule" id="PRU00433"/>
    </source>
</evidence>
<dbReference type="Gene3D" id="1.10.760.10">
    <property type="entry name" value="Cytochrome c-like domain"/>
    <property type="match status" value="2"/>
</dbReference>
<dbReference type="EMBL" id="FP885907">
    <property type="protein sequence ID" value="CBJ53844.1"/>
    <property type="molecule type" value="Genomic_DNA"/>
</dbReference>
<reference evidence="10" key="2">
    <citation type="submission" date="2010-02" db="EMBL/GenBank/DDBJ databases">
        <authorList>
            <person name="Genoscope - CEA"/>
        </authorList>
    </citation>
    <scope>NUCLEOTIDE SEQUENCE</scope>
    <source>
        <strain evidence="10">CFBP2957</strain>
        <plasmid evidence="10">RCFBPv3_mp</plasmid>
    </source>
</reference>
<dbReference type="Pfam" id="PF00034">
    <property type="entry name" value="Cytochrom_C"/>
    <property type="match status" value="2"/>
</dbReference>
<dbReference type="GO" id="GO:0020037">
    <property type="term" value="F:heme binding"/>
    <property type="evidence" value="ECO:0007669"/>
    <property type="project" value="InterPro"/>
</dbReference>